<dbReference type="Pfam" id="PF01431">
    <property type="entry name" value="Peptidase_M13"/>
    <property type="match status" value="1"/>
</dbReference>
<evidence type="ECO:0000256" key="1">
    <source>
        <dbReference type="ARBA" id="ARBA00007357"/>
    </source>
</evidence>
<dbReference type="PANTHER" id="PTHR11733">
    <property type="entry name" value="ZINC METALLOPROTEASE FAMILY M13 NEPRILYSIN-RELATED"/>
    <property type="match status" value="1"/>
</dbReference>
<dbReference type="PROSITE" id="PS51885">
    <property type="entry name" value="NEPRILYSIN"/>
    <property type="match status" value="1"/>
</dbReference>
<dbReference type="STRING" id="431595.K3WBI9"/>
<dbReference type="GO" id="GO:0004222">
    <property type="term" value="F:metalloendopeptidase activity"/>
    <property type="evidence" value="ECO:0007669"/>
    <property type="project" value="InterPro"/>
</dbReference>
<proteinExistence type="inferred from homology"/>
<reference evidence="4" key="3">
    <citation type="submission" date="2014-11" db="UniProtKB">
        <authorList>
            <consortium name="EnsemblProtists"/>
        </authorList>
    </citation>
    <scope>IDENTIFICATION</scope>
    <source>
        <strain evidence="4">DAOM BR144</strain>
    </source>
</reference>
<protein>
    <recommendedName>
        <fullName evidence="3">Peptidase M13 C-terminal domain-containing protein</fullName>
    </recommendedName>
</protein>
<feature type="region of interest" description="Disordered" evidence="2">
    <location>
        <begin position="1"/>
        <end position="25"/>
    </location>
</feature>
<dbReference type="eggNOG" id="KOG3624">
    <property type="taxonomic scope" value="Eukaryota"/>
</dbReference>
<dbReference type="PANTHER" id="PTHR11733:SF167">
    <property type="entry name" value="FI17812P1-RELATED"/>
    <property type="match status" value="1"/>
</dbReference>
<feature type="domain" description="Peptidase M13 C-terminal" evidence="3">
    <location>
        <begin position="97"/>
        <end position="237"/>
    </location>
</feature>
<evidence type="ECO:0000313" key="4">
    <source>
        <dbReference type="EnsemblProtists" id="PYU1_T002330"/>
    </source>
</evidence>
<dbReference type="AlphaFoldDB" id="K3WBI9"/>
<evidence type="ECO:0000259" key="3">
    <source>
        <dbReference type="Pfam" id="PF01431"/>
    </source>
</evidence>
<dbReference type="EnsemblProtists" id="PYU1_T002330">
    <property type="protein sequence ID" value="PYU1_T002330"/>
    <property type="gene ID" value="PYU1_G002327"/>
</dbReference>
<sequence>MIADLLPTTNGNLRETNTPTPRKVTGERVGITTTTTTTATTTTTTTNGNLAETSTDTADCVTDGMAATVTMIYRSQERHDWHHDGAYESGDESIEYRHTMNHKRNHHESYDEDEIEYRRRSRRAWGGKERRHEHDDDRSRFENAFAAYATKVVVAANVPRAGNGEAAEIIDDRLFFTAFAQTYCEKRMPAYAELLRTLDLHSPGRWRVNGPLMNFDKFAAAFQCHIGSPMNPEKKCPIW</sequence>
<dbReference type="Proteomes" id="UP000019132">
    <property type="component" value="Unassembled WGS sequence"/>
</dbReference>
<feature type="compositionally biased region" description="Polar residues" evidence="2">
    <location>
        <begin position="7"/>
        <end position="20"/>
    </location>
</feature>
<dbReference type="VEuPathDB" id="FungiDB:PYU1_G002327"/>
<name>K3WBI9_GLOUD</name>
<dbReference type="InterPro" id="IPR018497">
    <property type="entry name" value="Peptidase_M13_C"/>
</dbReference>
<organism evidence="4 5">
    <name type="scientific">Globisporangium ultimum (strain ATCC 200006 / CBS 805.95 / DAOM BR144)</name>
    <name type="common">Pythium ultimum</name>
    <dbReference type="NCBI Taxonomy" id="431595"/>
    <lineage>
        <taxon>Eukaryota</taxon>
        <taxon>Sar</taxon>
        <taxon>Stramenopiles</taxon>
        <taxon>Oomycota</taxon>
        <taxon>Peronosporomycetes</taxon>
        <taxon>Pythiales</taxon>
        <taxon>Pythiaceae</taxon>
        <taxon>Globisporangium</taxon>
    </lineage>
</organism>
<dbReference type="Gene3D" id="3.40.390.10">
    <property type="entry name" value="Collagenase (Catalytic Domain)"/>
    <property type="match status" value="1"/>
</dbReference>
<dbReference type="InterPro" id="IPR000718">
    <property type="entry name" value="Peptidase_M13"/>
</dbReference>
<dbReference type="SUPFAM" id="SSF55486">
    <property type="entry name" value="Metalloproteases ('zincins'), catalytic domain"/>
    <property type="match status" value="1"/>
</dbReference>
<evidence type="ECO:0000256" key="2">
    <source>
        <dbReference type="SAM" id="MobiDB-lite"/>
    </source>
</evidence>
<evidence type="ECO:0000313" key="5">
    <source>
        <dbReference type="Proteomes" id="UP000019132"/>
    </source>
</evidence>
<keyword evidence="5" id="KW-1185">Reference proteome</keyword>
<accession>K3WBI9</accession>
<reference evidence="5" key="1">
    <citation type="journal article" date="2010" name="Genome Biol.">
        <title>Genome sequence of the necrotrophic plant pathogen Pythium ultimum reveals original pathogenicity mechanisms and effector repertoire.</title>
        <authorList>
            <person name="Levesque C.A."/>
            <person name="Brouwer H."/>
            <person name="Cano L."/>
            <person name="Hamilton J.P."/>
            <person name="Holt C."/>
            <person name="Huitema E."/>
            <person name="Raffaele S."/>
            <person name="Robideau G.P."/>
            <person name="Thines M."/>
            <person name="Win J."/>
            <person name="Zerillo M.M."/>
            <person name="Beakes G.W."/>
            <person name="Boore J.L."/>
            <person name="Busam D."/>
            <person name="Dumas B."/>
            <person name="Ferriera S."/>
            <person name="Fuerstenberg S.I."/>
            <person name="Gachon C.M."/>
            <person name="Gaulin E."/>
            <person name="Govers F."/>
            <person name="Grenville-Briggs L."/>
            <person name="Horner N."/>
            <person name="Hostetler J."/>
            <person name="Jiang R.H."/>
            <person name="Johnson J."/>
            <person name="Krajaejun T."/>
            <person name="Lin H."/>
            <person name="Meijer H.J."/>
            <person name="Moore B."/>
            <person name="Morris P."/>
            <person name="Phuntmart V."/>
            <person name="Puiu D."/>
            <person name="Shetty J."/>
            <person name="Stajich J.E."/>
            <person name="Tripathy S."/>
            <person name="Wawra S."/>
            <person name="van West P."/>
            <person name="Whitty B.R."/>
            <person name="Coutinho P.M."/>
            <person name="Henrissat B."/>
            <person name="Martin F."/>
            <person name="Thomas P.D."/>
            <person name="Tyler B.M."/>
            <person name="De Vries R.P."/>
            <person name="Kamoun S."/>
            <person name="Yandell M."/>
            <person name="Tisserat N."/>
            <person name="Buell C.R."/>
        </authorList>
    </citation>
    <scope>NUCLEOTIDE SEQUENCE</scope>
    <source>
        <strain evidence="5">DAOM:BR144</strain>
    </source>
</reference>
<dbReference type="InParanoid" id="K3WBI9"/>
<dbReference type="HOGENOM" id="CLU_1163140_0_0_1"/>
<dbReference type="GO" id="GO:0016485">
    <property type="term" value="P:protein processing"/>
    <property type="evidence" value="ECO:0007669"/>
    <property type="project" value="TreeGrafter"/>
</dbReference>
<dbReference type="InterPro" id="IPR024079">
    <property type="entry name" value="MetalloPept_cat_dom_sf"/>
</dbReference>
<comment type="similarity">
    <text evidence="1">Belongs to the peptidase M13 family.</text>
</comment>
<reference evidence="5" key="2">
    <citation type="submission" date="2010-04" db="EMBL/GenBank/DDBJ databases">
        <authorList>
            <person name="Buell R."/>
            <person name="Hamilton J."/>
            <person name="Hostetler J."/>
        </authorList>
    </citation>
    <scope>NUCLEOTIDE SEQUENCE [LARGE SCALE GENOMIC DNA]</scope>
    <source>
        <strain evidence="5">DAOM:BR144</strain>
    </source>
</reference>
<dbReference type="GO" id="GO:0005886">
    <property type="term" value="C:plasma membrane"/>
    <property type="evidence" value="ECO:0007669"/>
    <property type="project" value="TreeGrafter"/>
</dbReference>